<keyword evidence="3" id="KW-0813">Transport</keyword>
<sequence length="130" mass="14697">MSHWQFLRNGNHGMETCLQSPRQPSSSVRQSMKEPSKAIGLSLALTLRELGESVMKMRRSQQEAVIMPKLKSMRLELNSIISSSKFGPLENVDVLAISSFVFLLMEMVEKVEELAKVLEELGELADFRTK</sequence>
<dbReference type="Proteomes" id="UP001457282">
    <property type="component" value="Unassembled WGS sequence"/>
</dbReference>
<name>A0AAW1Y938_RUBAR</name>
<evidence type="ECO:0000256" key="4">
    <source>
        <dbReference type="ARBA" id="ARBA00022692"/>
    </source>
</evidence>
<evidence type="ECO:0000313" key="10">
    <source>
        <dbReference type="EMBL" id="KAK9945348.1"/>
    </source>
</evidence>
<keyword evidence="7" id="KW-0472">Membrane</keyword>
<reference evidence="10 11" key="1">
    <citation type="journal article" date="2023" name="G3 (Bethesda)">
        <title>A chromosome-length genome assembly and annotation of blackberry (Rubus argutus, cv. 'Hillquist').</title>
        <authorList>
            <person name="Bruna T."/>
            <person name="Aryal R."/>
            <person name="Dudchenko O."/>
            <person name="Sargent D.J."/>
            <person name="Mead D."/>
            <person name="Buti M."/>
            <person name="Cavallini A."/>
            <person name="Hytonen T."/>
            <person name="Andres J."/>
            <person name="Pham M."/>
            <person name="Weisz D."/>
            <person name="Mascagni F."/>
            <person name="Usai G."/>
            <person name="Natali L."/>
            <person name="Bassil N."/>
            <person name="Fernandez G.E."/>
            <person name="Lomsadze A."/>
            <person name="Armour M."/>
            <person name="Olukolu B."/>
            <person name="Poorten T."/>
            <person name="Britton C."/>
            <person name="Davik J."/>
            <person name="Ashrafi H."/>
            <person name="Aiden E.L."/>
            <person name="Borodovsky M."/>
            <person name="Worthington M."/>
        </authorList>
    </citation>
    <scope>NUCLEOTIDE SEQUENCE [LARGE SCALE GENOMIC DNA]</scope>
    <source>
        <strain evidence="10">PI 553951</strain>
    </source>
</reference>
<comment type="caution">
    <text evidence="10">The sequence shown here is derived from an EMBL/GenBank/DDBJ whole genome shotgun (WGS) entry which is preliminary data.</text>
</comment>
<evidence type="ECO:0000313" key="11">
    <source>
        <dbReference type="Proteomes" id="UP001457282"/>
    </source>
</evidence>
<dbReference type="AlphaFoldDB" id="A0AAW1Y938"/>
<keyword evidence="4" id="KW-0812">Transmembrane</keyword>
<comment type="subcellular location">
    <subcellularLocation>
        <location evidence="1">Membrane</location>
        <topology evidence="1">Multi-pass membrane protein</topology>
    </subcellularLocation>
</comment>
<evidence type="ECO:0000256" key="6">
    <source>
        <dbReference type="ARBA" id="ARBA00023065"/>
    </source>
</evidence>
<feature type="compositionally biased region" description="Low complexity" evidence="9">
    <location>
        <begin position="19"/>
        <end position="30"/>
    </location>
</feature>
<dbReference type="GO" id="GO:0015743">
    <property type="term" value="P:malate transport"/>
    <property type="evidence" value="ECO:0007669"/>
    <property type="project" value="InterPro"/>
</dbReference>
<protein>
    <submittedName>
        <fullName evidence="10">Uncharacterized protein</fullName>
    </submittedName>
</protein>
<accession>A0AAW1Y938</accession>
<keyword evidence="11" id="KW-1185">Reference proteome</keyword>
<dbReference type="GO" id="GO:0016020">
    <property type="term" value="C:membrane"/>
    <property type="evidence" value="ECO:0007669"/>
    <property type="project" value="UniProtKB-SubCell"/>
</dbReference>
<dbReference type="InterPro" id="IPR020966">
    <property type="entry name" value="ALMT"/>
</dbReference>
<dbReference type="PANTHER" id="PTHR31086">
    <property type="entry name" value="ALUMINUM-ACTIVATED MALATE TRANSPORTER 10"/>
    <property type="match status" value="1"/>
</dbReference>
<gene>
    <name evidence="10" type="ORF">M0R45_010868</name>
</gene>
<dbReference type="Pfam" id="PF11744">
    <property type="entry name" value="ALMT"/>
    <property type="match status" value="1"/>
</dbReference>
<organism evidence="10 11">
    <name type="scientific">Rubus argutus</name>
    <name type="common">Southern blackberry</name>
    <dbReference type="NCBI Taxonomy" id="59490"/>
    <lineage>
        <taxon>Eukaryota</taxon>
        <taxon>Viridiplantae</taxon>
        <taxon>Streptophyta</taxon>
        <taxon>Embryophyta</taxon>
        <taxon>Tracheophyta</taxon>
        <taxon>Spermatophyta</taxon>
        <taxon>Magnoliopsida</taxon>
        <taxon>eudicotyledons</taxon>
        <taxon>Gunneridae</taxon>
        <taxon>Pentapetalae</taxon>
        <taxon>rosids</taxon>
        <taxon>fabids</taxon>
        <taxon>Rosales</taxon>
        <taxon>Rosaceae</taxon>
        <taxon>Rosoideae</taxon>
        <taxon>Rosoideae incertae sedis</taxon>
        <taxon>Rubus</taxon>
    </lineage>
</organism>
<keyword evidence="5" id="KW-1133">Transmembrane helix</keyword>
<proteinExistence type="inferred from homology"/>
<evidence type="ECO:0000256" key="9">
    <source>
        <dbReference type="SAM" id="MobiDB-lite"/>
    </source>
</evidence>
<evidence type="ECO:0000256" key="2">
    <source>
        <dbReference type="ARBA" id="ARBA00007079"/>
    </source>
</evidence>
<keyword evidence="8" id="KW-0407">Ion channel</keyword>
<evidence type="ECO:0000256" key="5">
    <source>
        <dbReference type="ARBA" id="ARBA00022989"/>
    </source>
</evidence>
<dbReference type="GO" id="GO:0034220">
    <property type="term" value="P:monoatomic ion transmembrane transport"/>
    <property type="evidence" value="ECO:0007669"/>
    <property type="project" value="UniProtKB-KW"/>
</dbReference>
<comment type="similarity">
    <text evidence="2">Belongs to the aromatic acid exporter (TC 2.A.85) family.</text>
</comment>
<dbReference type="EMBL" id="JBEDUW010000002">
    <property type="protein sequence ID" value="KAK9945348.1"/>
    <property type="molecule type" value="Genomic_DNA"/>
</dbReference>
<evidence type="ECO:0000256" key="7">
    <source>
        <dbReference type="ARBA" id="ARBA00023136"/>
    </source>
</evidence>
<feature type="region of interest" description="Disordered" evidence="9">
    <location>
        <begin position="8"/>
        <end position="30"/>
    </location>
</feature>
<evidence type="ECO:0000256" key="8">
    <source>
        <dbReference type="ARBA" id="ARBA00023303"/>
    </source>
</evidence>
<keyword evidence="6" id="KW-0406">Ion transport</keyword>
<evidence type="ECO:0000256" key="3">
    <source>
        <dbReference type="ARBA" id="ARBA00022448"/>
    </source>
</evidence>
<evidence type="ECO:0000256" key="1">
    <source>
        <dbReference type="ARBA" id="ARBA00004141"/>
    </source>
</evidence>